<name>A0ACC2EJ70_DIPCM</name>
<protein>
    <submittedName>
        <fullName evidence="1">Uncharacterized protein</fullName>
    </submittedName>
</protein>
<evidence type="ECO:0000313" key="1">
    <source>
        <dbReference type="EMBL" id="KAJ7566538.1"/>
    </source>
</evidence>
<dbReference type="Proteomes" id="UP001162992">
    <property type="component" value="Chromosome 2"/>
</dbReference>
<sequence>MLKQKEDNKTSILAPAKPIVPSERDNQANRLVYKLVRVGDDGRVLPATEDEVMQVESLVEGGSILATSDADASDGGLDNEDNNEASEDKQESSDQDDEKQDSKLPEDLEAERSRLLARLEVLDAMLSKVKTQEQQRSSVERSSGSTDEGDFTFLYSNFSRSSAKYKRQRRPNPKYLSADAGNEFSPGFFHAPNPTREGPTDLLSAGSKTPELLDSGDVHEKMRALSPRTSNRGLSIHTRKRAVMHVTPSLMPKVAIAGEGLVEPKATISLDNLSIRELHEAFRTTFGRETSVKDKHWLKRQISMGMSRLHETTNKDERLGGKGQAPIVQESTLQARVEFPTSAEQPDVQCSYSGANEKGLYGGWVETIHAHSSNRVADCGNDSNGGSLPGVLPLRSFAAYDIAGGNSSVLCKSESDSHLTLTIELKSMEGKRQRKPNKRYLEEEVDGMSPTGNVGTLISTIDSSPLQTSTKRGLRLSSSTIVDNATDVSRLRSLRSSSLYASSHSGISEGSRSKIRSNIQKRKADGRAAKLVKMARSTRIYQHSTDNNVRKAKLKLPSTSGENKNKTLDSYDENMDQGPCFSQTMPDEKHGNMQTEDMEGRLINNSDLVATVPTPNGGTRRKHHRPWTLREVMTLVEGVARCGGGKWADIKKLAFSSVSYRTAVDLKDKWRNLLRASRAQLQSAKQGENRKRHFSVSIPGPILARVRELAALHNQTAGTLVNVTSRSGRIVQRK</sequence>
<keyword evidence="2" id="KW-1185">Reference proteome</keyword>
<gene>
    <name evidence="1" type="ORF">O6H91_02G108100</name>
</gene>
<evidence type="ECO:0000313" key="2">
    <source>
        <dbReference type="Proteomes" id="UP001162992"/>
    </source>
</evidence>
<reference evidence="2" key="1">
    <citation type="journal article" date="2024" name="Proc. Natl. Acad. Sci. U.S.A.">
        <title>Extraordinary preservation of gene collinearity over three hundred million years revealed in homosporous lycophytes.</title>
        <authorList>
            <person name="Li C."/>
            <person name="Wickell D."/>
            <person name="Kuo L.Y."/>
            <person name="Chen X."/>
            <person name="Nie B."/>
            <person name="Liao X."/>
            <person name="Peng D."/>
            <person name="Ji J."/>
            <person name="Jenkins J."/>
            <person name="Williams M."/>
            <person name="Shu S."/>
            <person name="Plott C."/>
            <person name="Barry K."/>
            <person name="Rajasekar S."/>
            <person name="Grimwood J."/>
            <person name="Han X."/>
            <person name="Sun S."/>
            <person name="Hou Z."/>
            <person name="He W."/>
            <person name="Dai G."/>
            <person name="Sun C."/>
            <person name="Schmutz J."/>
            <person name="Leebens-Mack J.H."/>
            <person name="Li F.W."/>
            <person name="Wang L."/>
        </authorList>
    </citation>
    <scope>NUCLEOTIDE SEQUENCE [LARGE SCALE GENOMIC DNA]</scope>
    <source>
        <strain evidence="2">cv. PW_Plant_1</strain>
    </source>
</reference>
<comment type="caution">
    <text evidence="1">The sequence shown here is derived from an EMBL/GenBank/DDBJ whole genome shotgun (WGS) entry which is preliminary data.</text>
</comment>
<accession>A0ACC2EJ70</accession>
<organism evidence="1 2">
    <name type="scientific">Diphasiastrum complanatum</name>
    <name type="common">Issler's clubmoss</name>
    <name type="synonym">Lycopodium complanatum</name>
    <dbReference type="NCBI Taxonomy" id="34168"/>
    <lineage>
        <taxon>Eukaryota</taxon>
        <taxon>Viridiplantae</taxon>
        <taxon>Streptophyta</taxon>
        <taxon>Embryophyta</taxon>
        <taxon>Tracheophyta</taxon>
        <taxon>Lycopodiopsida</taxon>
        <taxon>Lycopodiales</taxon>
        <taxon>Lycopodiaceae</taxon>
        <taxon>Lycopodioideae</taxon>
        <taxon>Diphasiastrum</taxon>
    </lineage>
</organism>
<proteinExistence type="predicted"/>
<dbReference type="EMBL" id="CM055093">
    <property type="protein sequence ID" value="KAJ7566538.1"/>
    <property type="molecule type" value="Genomic_DNA"/>
</dbReference>